<dbReference type="EC" id="2.7.11.1" evidence="2"/>
<feature type="transmembrane region" description="Helical" evidence="19">
    <location>
        <begin position="350"/>
        <end position="369"/>
    </location>
</feature>
<dbReference type="PROSITE" id="PS00107">
    <property type="entry name" value="PROTEIN_KINASE_ATP"/>
    <property type="match status" value="1"/>
</dbReference>
<evidence type="ECO:0000256" key="19">
    <source>
        <dbReference type="SAM" id="Phobius"/>
    </source>
</evidence>
<keyword evidence="7 19" id="KW-0812">Transmembrane</keyword>
<evidence type="ECO:0000256" key="2">
    <source>
        <dbReference type="ARBA" id="ARBA00012513"/>
    </source>
</evidence>
<dbReference type="InterPro" id="IPR017441">
    <property type="entry name" value="Protein_kinase_ATP_BS"/>
</dbReference>
<evidence type="ECO:0000313" key="22">
    <source>
        <dbReference type="Proteomes" id="UP000093592"/>
    </source>
</evidence>
<feature type="repeat" description="NHL" evidence="16">
    <location>
        <begin position="441"/>
        <end position="477"/>
    </location>
</feature>
<dbReference type="FunFam" id="1.10.510.10:FF:000021">
    <property type="entry name" value="Serine/threonine protein kinase"/>
    <property type="match status" value="1"/>
</dbReference>
<keyword evidence="13 19" id="KW-0472">Membrane</keyword>
<evidence type="ECO:0000256" key="7">
    <source>
        <dbReference type="ARBA" id="ARBA00022692"/>
    </source>
</evidence>
<dbReference type="GO" id="GO:0045717">
    <property type="term" value="P:negative regulation of fatty acid biosynthetic process"/>
    <property type="evidence" value="ECO:0007669"/>
    <property type="project" value="UniProtKB-ARBA"/>
</dbReference>
<keyword evidence="5" id="KW-0597">Phosphoprotein</keyword>
<keyword evidence="11 17" id="KW-0067">ATP-binding</keyword>
<name>A0A1A2ZJI2_9MYCO</name>
<comment type="caution">
    <text evidence="21">The sequence shown here is derived from an EMBL/GenBank/DDBJ whole genome shotgun (WGS) entry which is preliminary data.</text>
</comment>
<evidence type="ECO:0000256" key="13">
    <source>
        <dbReference type="ARBA" id="ARBA00023136"/>
    </source>
</evidence>
<evidence type="ECO:0000256" key="3">
    <source>
        <dbReference type="ARBA" id="ARBA00022475"/>
    </source>
</evidence>
<sequence length="692" mass="73799">MIVAGQDAEDETPFGRYRLLSMLGEGGMGEVWRAHDTITDRVVAIKVLSAKLSKDEDFQRRFRREAHSAARLETPHVVPIYDYGEIGDRLFVCMRLIKGRDLATVLADGPLKPARAVRIIGQVAEALYAAHEIGLIHRDIKPSNILLDDRDFAYLIDFGIARVVDDTRITKIGNTIGTFAYIAPERLHGEGEEDARADIYSLACVLYECLTGEPPFAADTVPRLIVAHMSSPPPRPSTTRPEVPAQVDDVIATGMAKDPDQRYATTVELADAARDAITEPIQKPAGNPPRLRATEPAPGPTLLDDVTRPASAPGRRPVPQPRPVDQPSPQIGKPPPPSGHRPRRRMQWPLIALGIVFIVLWLIFCFSALPGLPIFGLSPDILLVLGVMLLVVGLVLMVVHQKEGTGFQGRRRTLALIAGAIALVAVTTAAIGISALSKYIVLPFTGLKEPTGVAADSSGNLYVADTRNDRVLKLAAGSSTQEVLPFTGLNWPGGVAVDTAGNLYVTNIFNDRVLKLAAGSSTQEVLPFTGLKSTVGVAVDSAGNVYVIDEGNNQVLKLAAGSSTQEVLPFTGLRVPIGVAVDSTGTVYVTDAENQRVLKLAAGSSTQEVLPFTGLKRTGGVAVDSAGTVYVADNTNDRVLKLAAGSSTQEVLPFTGLPFTGLKGPEGVAVDSAGNFYVADQLNNRVLKLPVG</sequence>
<dbReference type="InterPro" id="IPR035016">
    <property type="entry name" value="NHL_PKND"/>
</dbReference>
<dbReference type="PROSITE" id="PS50011">
    <property type="entry name" value="PROTEIN_KINASE_DOM"/>
    <property type="match status" value="1"/>
</dbReference>
<evidence type="ECO:0000256" key="6">
    <source>
        <dbReference type="ARBA" id="ARBA00022679"/>
    </source>
</evidence>
<dbReference type="InterPro" id="IPR000719">
    <property type="entry name" value="Prot_kinase_dom"/>
</dbReference>
<dbReference type="SUPFAM" id="SSF101898">
    <property type="entry name" value="NHL repeat"/>
    <property type="match status" value="1"/>
</dbReference>
<evidence type="ECO:0000256" key="1">
    <source>
        <dbReference type="ARBA" id="ARBA00004162"/>
    </source>
</evidence>
<evidence type="ECO:0000256" key="11">
    <source>
        <dbReference type="ARBA" id="ARBA00022840"/>
    </source>
</evidence>
<dbReference type="InterPro" id="IPR008271">
    <property type="entry name" value="Ser/Thr_kinase_AS"/>
</dbReference>
<dbReference type="Gene3D" id="3.30.200.20">
    <property type="entry name" value="Phosphorylase Kinase, domain 1"/>
    <property type="match status" value="1"/>
</dbReference>
<evidence type="ECO:0000259" key="20">
    <source>
        <dbReference type="PROSITE" id="PS50011"/>
    </source>
</evidence>
<dbReference type="InterPro" id="IPR011009">
    <property type="entry name" value="Kinase-like_dom_sf"/>
</dbReference>
<evidence type="ECO:0000256" key="4">
    <source>
        <dbReference type="ARBA" id="ARBA00022527"/>
    </source>
</evidence>
<feature type="region of interest" description="Disordered" evidence="18">
    <location>
        <begin position="279"/>
        <end position="343"/>
    </location>
</feature>
<dbReference type="CDD" id="cd14014">
    <property type="entry name" value="STKc_PknB_like"/>
    <property type="match status" value="1"/>
</dbReference>
<accession>A0A1A2ZJI2</accession>
<comment type="catalytic activity">
    <reaction evidence="14">
        <text>L-threonyl-[protein] + ATP = O-phospho-L-threonyl-[protein] + ADP + H(+)</text>
        <dbReference type="Rhea" id="RHEA:46608"/>
        <dbReference type="Rhea" id="RHEA-COMP:11060"/>
        <dbReference type="Rhea" id="RHEA-COMP:11605"/>
        <dbReference type="ChEBI" id="CHEBI:15378"/>
        <dbReference type="ChEBI" id="CHEBI:30013"/>
        <dbReference type="ChEBI" id="CHEBI:30616"/>
        <dbReference type="ChEBI" id="CHEBI:61977"/>
        <dbReference type="ChEBI" id="CHEBI:456216"/>
        <dbReference type="EC" id="2.7.11.1"/>
    </reaction>
</comment>
<keyword evidence="6" id="KW-0808">Transferase</keyword>
<comment type="catalytic activity">
    <reaction evidence="15">
        <text>L-seryl-[protein] + ATP = O-phospho-L-seryl-[protein] + ADP + H(+)</text>
        <dbReference type="Rhea" id="RHEA:17989"/>
        <dbReference type="Rhea" id="RHEA-COMP:9863"/>
        <dbReference type="Rhea" id="RHEA-COMP:11604"/>
        <dbReference type="ChEBI" id="CHEBI:15378"/>
        <dbReference type="ChEBI" id="CHEBI:29999"/>
        <dbReference type="ChEBI" id="CHEBI:30616"/>
        <dbReference type="ChEBI" id="CHEBI:83421"/>
        <dbReference type="ChEBI" id="CHEBI:456216"/>
        <dbReference type="EC" id="2.7.11.1"/>
    </reaction>
</comment>
<evidence type="ECO:0000256" key="15">
    <source>
        <dbReference type="ARBA" id="ARBA00048679"/>
    </source>
</evidence>
<reference evidence="22" key="1">
    <citation type="submission" date="2016-06" db="EMBL/GenBank/DDBJ databases">
        <authorList>
            <person name="Sutton G."/>
            <person name="Brinkac L."/>
            <person name="Sanka R."/>
            <person name="Adams M."/>
            <person name="Lau E."/>
            <person name="Sam S."/>
            <person name="Sreng N."/>
            <person name="Him V."/>
            <person name="Kerleguer A."/>
            <person name="Cheng S."/>
        </authorList>
    </citation>
    <scope>NUCLEOTIDE SEQUENCE [LARGE SCALE GENOMIC DNA]</scope>
    <source>
        <strain evidence="22">E861</strain>
    </source>
</reference>
<dbReference type="EMBL" id="LZKJ01000066">
    <property type="protein sequence ID" value="OBI49261.1"/>
    <property type="molecule type" value="Genomic_DNA"/>
</dbReference>
<evidence type="ECO:0000256" key="16">
    <source>
        <dbReference type="PROSITE-ProRule" id="PRU00504"/>
    </source>
</evidence>
<dbReference type="GO" id="GO:0005886">
    <property type="term" value="C:plasma membrane"/>
    <property type="evidence" value="ECO:0007669"/>
    <property type="project" value="UniProtKB-SubCell"/>
</dbReference>
<feature type="domain" description="Protein kinase" evidence="20">
    <location>
        <begin position="17"/>
        <end position="277"/>
    </location>
</feature>
<feature type="repeat" description="NHL" evidence="16">
    <location>
        <begin position="654"/>
        <end position="692"/>
    </location>
</feature>
<dbReference type="Pfam" id="PF01436">
    <property type="entry name" value="NHL"/>
    <property type="match status" value="3"/>
</dbReference>
<dbReference type="PROSITE" id="PS00108">
    <property type="entry name" value="PROTEIN_KINASE_ST"/>
    <property type="match status" value="1"/>
</dbReference>
<keyword evidence="4" id="KW-0723">Serine/threonine-protein kinase</keyword>
<proteinExistence type="predicted"/>
<feature type="repeat" description="NHL" evidence="16">
    <location>
        <begin position="620"/>
        <end position="645"/>
    </location>
</feature>
<organism evidence="21 22">
    <name type="scientific">Mycobacterium kyorinense</name>
    <dbReference type="NCBI Taxonomy" id="487514"/>
    <lineage>
        <taxon>Bacteria</taxon>
        <taxon>Bacillati</taxon>
        <taxon>Actinomycetota</taxon>
        <taxon>Actinomycetes</taxon>
        <taxon>Mycobacteriales</taxon>
        <taxon>Mycobacteriaceae</taxon>
        <taxon>Mycobacterium</taxon>
    </lineage>
</organism>
<dbReference type="PROSITE" id="PS51125">
    <property type="entry name" value="NHL"/>
    <property type="match status" value="4"/>
</dbReference>
<evidence type="ECO:0000256" key="17">
    <source>
        <dbReference type="PROSITE-ProRule" id="PRU10141"/>
    </source>
</evidence>
<evidence type="ECO:0000256" key="9">
    <source>
        <dbReference type="ARBA" id="ARBA00022741"/>
    </source>
</evidence>
<feature type="repeat" description="NHL" evidence="16">
    <location>
        <begin position="567"/>
        <end position="603"/>
    </location>
</feature>
<evidence type="ECO:0000256" key="8">
    <source>
        <dbReference type="ARBA" id="ARBA00022737"/>
    </source>
</evidence>
<dbReference type="SUPFAM" id="SSF56112">
    <property type="entry name" value="Protein kinase-like (PK-like)"/>
    <property type="match status" value="1"/>
</dbReference>
<dbReference type="PANTHER" id="PTHR43289:SF6">
    <property type="entry name" value="SERINE_THREONINE-PROTEIN KINASE NEKL-3"/>
    <property type="match status" value="1"/>
</dbReference>
<dbReference type="Gene3D" id="1.10.510.10">
    <property type="entry name" value="Transferase(Phosphotransferase) domain 1"/>
    <property type="match status" value="1"/>
</dbReference>
<dbReference type="GO" id="GO:0004674">
    <property type="term" value="F:protein serine/threonine kinase activity"/>
    <property type="evidence" value="ECO:0007669"/>
    <property type="project" value="UniProtKB-KW"/>
</dbReference>
<dbReference type="GO" id="GO:0005524">
    <property type="term" value="F:ATP binding"/>
    <property type="evidence" value="ECO:0007669"/>
    <property type="project" value="UniProtKB-UniRule"/>
</dbReference>
<evidence type="ECO:0000256" key="14">
    <source>
        <dbReference type="ARBA" id="ARBA00047899"/>
    </source>
</evidence>
<dbReference type="SMART" id="SM00220">
    <property type="entry name" value="S_TKc"/>
    <property type="match status" value="1"/>
</dbReference>
<dbReference type="Pfam" id="PF00069">
    <property type="entry name" value="Pkinase"/>
    <property type="match status" value="1"/>
</dbReference>
<protein>
    <recommendedName>
        <fullName evidence="2">non-specific serine/threonine protein kinase</fullName>
        <ecNumber evidence="2">2.7.11.1</ecNumber>
    </recommendedName>
</protein>
<keyword evidence="3" id="KW-1003">Cell membrane</keyword>
<evidence type="ECO:0000256" key="5">
    <source>
        <dbReference type="ARBA" id="ARBA00022553"/>
    </source>
</evidence>
<dbReference type="Gene3D" id="2.40.10.500">
    <property type="match status" value="3"/>
</dbReference>
<dbReference type="FunFam" id="3.30.200.20:FF:000035">
    <property type="entry name" value="Serine/threonine protein kinase Stk1"/>
    <property type="match status" value="1"/>
</dbReference>
<keyword evidence="8" id="KW-0677">Repeat</keyword>
<dbReference type="PANTHER" id="PTHR43289">
    <property type="entry name" value="MITOGEN-ACTIVATED PROTEIN KINASE KINASE KINASE 20-RELATED"/>
    <property type="match status" value="1"/>
</dbReference>
<feature type="transmembrane region" description="Helical" evidence="19">
    <location>
        <begin position="381"/>
        <end position="401"/>
    </location>
</feature>
<keyword evidence="12 19" id="KW-1133">Transmembrane helix</keyword>
<feature type="transmembrane region" description="Helical" evidence="19">
    <location>
        <begin position="413"/>
        <end position="436"/>
    </location>
</feature>
<evidence type="ECO:0000256" key="18">
    <source>
        <dbReference type="SAM" id="MobiDB-lite"/>
    </source>
</evidence>
<feature type="compositionally biased region" description="Pro residues" evidence="18">
    <location>
        <begin position="316"/>
        <end position="339"/>
    </location>
</feature>
<evidence type="ECO:0000256" key="12">
    <source>
        <dbReference type="ARBA" id="ARBA00022989"/>
    </source>
</evidence>
<evidence type="ECO:0000256" key="10">
    <source>
        <dbReference type="ARBA" id="ARBA00022777"/>
    </source>
</evidence>
<dbReference type="InterPro" id="IPR001258">
    <property type="entry name" value="NHL_repeat"/>
</dbReference>
<feature type="binding site" evidence="17">
    <location>
        <position position="46"/>
    </location>
    <ligand>
        <name>ATP</name>
        <dbReference type="ChEBI" id="CHEBI:30616"/>
    </ligand>
</feature>
<gene>
    <name evidence="21" type="ORF">A5707_17245</name>
</gene>
<keyword evidence="10" id="KW-0418">Kinase</keyword>
<keyword evidence="9 17" id="KW-0547">Nucleotide-binding</keyword>
<dbReference type="CDD" id="cd14952">
    <property type="entry name" value="NHL_PKND_like"/>
    <property type="match status" value="1"/>
</dbReference>
<dbReference type="Proteomes" id="UP000093592">
    <property type="component" value="Unassembled WGS sequence"/>
</dbReference>
<dbReference type="AlphaFoldDB" id="A0A1A2ZJI2"/>
<evidence type="ECO:0000313" key="21">
    <source>
        <dbReference type="EMBL" id="OBI49261.1"/>
    </source>
</evidence>
<comment type="subcellular location">
    <subcellularLocation>
        <location evidence="1">Cell membrane</location>
        <topology evidence="1">Single-pass membrane protein</topology>
    </subcellularLocation>
</comment>